<organism evidence="4 5">
    <name type="scientific">Streptomyces bambusae</name>
    <dbReference type="NCBI Taxonomy" id="1550616"/>
    <lineage>
        <taxon>Bacteria</taxon>
        <taxon>Bacillati</taxon>
        <taxon>Actinomycetota</taxon>
        <taxon>Actinomycetes</taxon>
        <taxon>Kitasatosporales</taxon>
        <taxon>Streptomycetaceae</taxon>
        <taxon>Streptomyces</taxon>
    </lineage>
</organism>
<dbReference type="Pfam" id="PF04851">
    <property type="entry name" value="ResIII"/>
    <property type="match status" value="1"/>
</dbReference>
<keyword evidence="4" id="KW-0347">Helicase</keyword>
<name>A0ABS6Z6R6_9ACTN</name>
<dbReference type="EMBL" id="WTFF01000105">
    <property type="protein sequence ID" value="MBW5483432.1"/>
    <property type="molecule type" value="Genomic_DNA"/>
</dbReference>
<dbReference type="InterPro" id="IPR001650">
    <property type="entry name" value="Helicase_C-like"/>
</dbReference>
<dbReference type="GO" id="GO:0004386">
    <property type="term" value="F:helicase activity"/>
    <property type="evidence" value="ECO:0007669"/>
    <property type="project" value="UniProtKB-KW"/>
</dbReference>
<evidence type="ECO:0000256" key="1">
    <source>
        <dbReference type="SAM" id="MobiDB-lite"/>
    </source>
</evidence>
<protein>
    <submittedName>
        <fullName evidence="4">Helicase</fullName>
    </submittedName>
</protein>
<dbReference type="SMART" id="SM00487">
    <property type="entry name" value="DEXDc"/>
    <property type="match status" value="1"/>
</dbReference>
<evidence type="ECO:0000259" key="3">
    <source>
        <dbReference type="PROSITE" id="PS51194"/>
    </source>
</evidence>
<gene>
    <name evidence="4" type="ORF">GPJ59_16430</name>
</gene>
<dbReference type="RefSeq" id="WP_219667890.1">
    <property type="nucleotide sequence ID" value="NZ_WTFF01000105.1"/>
</dbReference>
<dbReference type="Gene3D" id="3.40.50.300">
    <property type="entry name" value="P-loop containing nucleotide triphosphate hydrolases"/>
    <property type="match status" value="2"/>
</dbReference>
<comment type="caution">
    <text evidence="4">The sequence shown here is derived from an EMBL/GenBank/DDBJ whole genome shotgun (WGS) entry which is preliminary data.</text>
</comment>
<dbReference type="CDD" id="cd18785">
    <property type="entry name" value="SF2_C"/>
    <property type="match status" value="1"/>
</dbReference>
<feature type="domain" description="Helicase C-terminal" evidence="3">
    <location>
        <begin position="269"/>
        <end position="453"/>
    </location>
</feature>
<evidence type="ECO:0000259" key="2">
    <source>
        <dbReference type="PROSITE" id="PS51192"/>
    </source>
</evidence>
<evidence type="ECO:0000313" key="4">
    <source>
        <dbReference type="EMBL" id="MBW5483432.1"/>
    </source>
</evidence>
<dbReference type="Pfam" id="PF00271">
    <property type="entry name" value="Helicase_C"/>
    <property type="match status" value="1"/>
</dbReference>
<dbReference type="InterPro" id="IPR006935">
    <property type="entry name" value="Helicase/UvrB_N"/>
</dbReference>
<dbReference type="Gene3D" id="6.10.140.530">
    <property type="match status" value="3"/>
</dbReference>
<dbReference type="InterPro" id="IPR014001">
    <property type="entry name" value="Helicase_ATP-bd"/>
</dbReference>
<sequence>MQKKELRPHQREAVDAVVRALELPAGGRVPGTGLRTQVIMATGSGKSLVAVRSAEELRAARVLVLVPSLDLLVQTVAAWREGGRPGRMFAVCSLRSEDAGVPTTTDPAGLTGWCRSVERVTVFATYASLGLGILERAHLAGLPGWDLVVVDEAHRTSGRIGKPWAVVHDNARIPALRRLYMTATPRVWQDGEEGAGRGQGELVASMEDDPDGPFGARCHTLSLSEAIDRGICAPYRVVCVDVTDPEFQAAVLLGADGRSDAVRGARLAALQTAAVQAAAEQGFTRTLVFHHLTKEAEAFAAGLPAVAARLRAAGRAPRSGYPRTVWADWLCGQHSAAHRRRVLEEFASGRIADKAFLGSVRVLGEGVDTKECDSVYWADVRGSMPDLVQAVGRALRIHPGEGKVASLVVPVLLGPGETAETMLTSRAYGSLARLLEALRAHDTRIVESLAQPQAPSAAPKVSATAAGGAISAAAQGLLSFATPRDPAQLAAFIRLRVLNPETAHWRRGVEAARIYAATAGDLKVPFGFKVPADGGQWPPALARFPLGQWIADVRRAHRRGALGMERRAQLDSLGMVWSHFDVAFQEGLEVARAWAAEHGHLLPPADATWNGAPVGVWVKNQRAAARREGPGGLAQDRREALEEIDPSWCPAWEVSWQRAFHLTRVYLDAGGRLPAASGAVVVQGEDLGVWVRSQRLGWERLSWAQRWLLEHTLGLTPAAEAERPRPRRSHADAWAAGLAAAQGFHEREGHLRVPRGHVEAVGDRQVRLGSWIANQRSRAASLSPERRAALDAIGMRWSAVRGGAGNGAEEVGDGAGVSGGSPSARR</sequence>
<feature type="domain" description="Helicase ATP-binding" evidence="2">
    <location>
        <begin position="27"/>
        <end position="203"/>
    </location>
</feature>
<dbReference type="PANTHER" id="PTHR47396:SF1">
    <property type="entry name" value="ATP-DEPENDENT HELICASE IRC3-RELATED"/>
    <property type="match status" value="1"/>
</dbReference>
<dbReference type="SMART" id="SM00490">
    <property type="entry name" value="HELICc"/>
    <property type="match status" value="1"/>
</dbReference>
<keyword evidence="5" id="KW-1185">Reference proteome</keyword>
<keyword evidence="4" id="KW-0547">Nucleotide-binding</keyword>
<dbReference type="SUPFAM" id="SSF52540">
    <property type="entry name" value="P-loop containing nucleoside triphosphate hydrolases"/>
    <property type="match status" value="1"/>
</dbReference>
<dbReference type="PROSITE" id="PS51194">
    <property type="entry name" value="HELICASE_CTER"/>
    <property type="match status" value="1"/>
</dbReference>
<dbReference type="Pfam" id="PF03457">
    <property type="entry name" value="HA"/>
    <property type="match status" value="3"/>
</dbReference>
<accession>A0ABS6Z6R6</accession>
<feature type="region of interest" description="Disordered" evidence="1">
    <location>
        <begin position="802"/>
        <end position="826"/>
    </location>
</feature>
<keyword evidence="4" id="KW-0378">Hydrolase</keyword>
<dbReference type="InterPro" id="IPR005114">
    <property type="entry name" value="Helicase_assoc"/>
</dbReference>
<dbReference type="InterPro" id="IPR027417">
    <property type="entry name" value="P-loop_NTPase"/>
</dbReference>
<dbReference type="PANTHER" id="PTHR47396">
    <property type="entry name" value="TYPE I RESTRICTION ENZYME ECOKI R PROTEIN"/>
    <property type="match status" value="1"/>
</dbReference>
<dbReference type="PROSITE" id="PS51192">
    <property type="entry name" value="HELICASE_ATP_BIND_1"/>
    <property type="match status" value="1"/>
</dbReference>
<dbReference type="Proteomes" id="UP000812013">
    <property type="component" value="Unassembled WGS sequence"/>
</dbReference>
<dbReference type="InterPro" id="IPR050742">
    <property type="entry name" value="Helicase_Restrict-Modif_Enz"/>
</dbReference>
<proteinExistence type="predicted"/>
<keyword evidence="4" id="KW-0067">ATP-binding</keyword>
<reference evidence="4 5" key="1">
    <citation type="submission" date="2019-12" db="EMBL/GenBank/DDBJ databases">
        <title>Genome sequence of Streptomyces bambusae.</title>
        <authorList>
            <person name="Bansal K."/>
            <person name="Choksket S."/>
            <person name="Korpole S."/>
            <person name="Patil P.B."/>
        </authorList>
    </citation>
    <scope>NUCLEOTIDE SEQUENCE [LARGE SCALE GENOMIC DNA]</scope>
    <source>
        <strain evidence="4 5">SK60</strain>
    </source>
</reference>
<evidence type="ECO:0000313" key="5">
    <source>
        <dbReference type="Proteomes" id="UP000812013"/>
    </source>
</evidence>